<feature type="compositionally biased region" description="Polar residues" evidence="1">
    <location>
        <begin position="46"/>
        <end position="59"/>
    </location>
</feature>
<reference evidence="2" key="1">
    <citation type="submission" date="2018-05" db="EMBL/GenBank/DDBJ databases">
        <title>Draft genome of Mucuna pruriens seed.</title>
        <authorList>
            <person name="Nnadi N.E."/>
            <person name="Vos R."/>
            <person name="Hasami M.H."/>
            <person name="Devisetty U.K."/>
            <person name="Aguiy J.C."/>
        </authorList>
    </citation>
    <scope>NUCLEOTIDE SEQUENCE [LARGE SCALE GENOMIC DNA]</scope>
    <source>
        <strain evidence="2">JCA_2017</strain>
    </source>
</reference>
<gene>
    <name evidence="2" type="ORF">CR513_52136</name>
</gene>
<organism evidence="2 3">
    <name type="scientific">Mucuna pruriens</name>
    <name type="common">Velvet bean</name>
    <name type="synonym">Dolichos pruriens</name>
    <dbReference type="NCBI Taxonomy" id="157652"/>
    <lineage>
        <taxon>Eukaryota</taxon>
        <taxon>Viridiplantae</taxon>
        <taxon>Streptophyta</taxon>
        <taxon>Embryophyta</taxon>
        <taxon>Tracheophyta</taxon>
        <taxon>Spermatophyta</taxon>
        <taxon>Magnoliopsida</taxon>
        <taxon>eudicotyledons</taxon>
        <taxon>Gunneridae</taxon>
        <taxon>Pentapetalae</taxon>
        <taxon>rosids</taxon>
        <taxon>fabids</taxon>
        <taxon>Fabales</taxon>
        <taxon>Fabaceae</taxon>
        <taxon>Papilionoideae</taxon>
        <taxon>50 kb inversion clade</taxon>
        <taxon>NPAAA clade</taxon>
        <taxon>indigoferoid/millettioid clade</taxon>
        <taxon>Phaseoleae</taxon>
        <taxon>Mucuna</taxon>
    </lineage>
</organism>
<feature type="region of interest" description="Disordered" evidence="1">
    <location>
        <begin position="31"/>
        <end position="59"/>
    </location>
</feature>
<dbReference type="AlphaFoldDB" id="A0A371ES20"/>
<sequence length="59" mass="6415">MVGMVSSNFSDLVVIGERIEVGMRKGKIMPKAATSHTNKEIEEETNLTTSTPNPQLPSL</sequence>
<comment type="caution">
    <text evidence="2">The sequence shown here is derived from an EMBL/GenBank/DDBJ whole genome shotgun (WGS) entry which is preliminary data.</text>
</comment>
<accession>A0A371ES20</accession>
<protein>
    <submittedName>
        <fullName evidence="2">Uncharacterized protein</fullName>
    </submittedName>
</protein>
<evidence type="ECO:0000256" key="1">
    <source>
        <dbReference type="SAM" id="MobiDB-lite"/>
    </source>
</evidence>
<evidence type="ECO:0000313" key="2">
    <source>
        <dbReference type="EMBL" id="RDX68833.1"/>
    </source>
</evidence>
<evidence type="ECO:0000313" key="3">
    <source>
        <dbReference type="Proteomes" id="UP000257109"/>
    </source>
</evidence>
<name>A0A371ES20_MUCPR</name>
<dbReference type="OrthoDB" id="1750196at2759"/>
<feature type="non-terminal residue" evidence="2">
    <location>
        <position position="1"/>
    </location>
</feature>
<keyword evidence="3" id="KW-1185">Reference proteome</keyword>
<dbReference type="EMBL" id="QJKJ01012366">
    <property type="protein sequence ID" value="RDX68833.1"/>
    <property type="molecule type" value="Genomic_DNA"/>
</dbReference>
<dbReference type="Proteomes" id="UP000257109">
    <property type="component" value="Unassembled WGS sequence"/>
</dbReference>
<proteinExistence type="predicted"/>